<feature type="compositionally biased region" description="Basic and acidic residues" evidence="1">
    <location>
        <begin position="87"/>
        <end position="102"/>
    </location>
</feature>
<feature type="region of interest" description="Disordered" evidence="1">
    <location>
        <begin position="87"/>
        <end position="118"/>
    </location>
</feature>
<protein>
    <recommendedName>
        <fullName evidence="2">DUF6824 domain-containing protein</fullName>
    </recommendedName>
</protein>
<feature type="domain" description="DUF6824" evidence="2">
    <location>
        <begin position="104"/>
        <end position="187"/>
    </location>
</feature>
<gene>
    <name evidence="3" type="ORF">SEMRO_448_G145180.1</name>
</gene>
<evidence type="ECO:0000259" key="2">
    <source>
        <dbReference type="Pfam" id="PF20710"/>
    </source>
</evidence>
<proteinExistence type="predicted"/>
<feature type="region of interest" description="Disordered" evidence="1">
    <location>
        <begin position="292"/>
        <end position="323"/>
    </location>
</feature>
<dbReference type="OrthoDB" id="57006at2759"/>
<feature type="compositionally biased region" description="Polar residues" evidence="1">
    <location>
        <begin position="203"/>
        <end position="221"/>
    </location>
</feature>
<evidence type="ECO:0000313" key="3">
    <source>
        <dbReference type="EMBL" id="CAB9510702.1"/>
    </source>
</evidence>
<dbReference type="AlphaFoldDB" id="A0A9N8HFC1"/>
<keyword evidence="4" id="KW-1185">Reference proteome</keyword>
<name>A0A9N8HFC1_9STRA</name>
<organism evidence="3 4">
    <name type="scientific">Seminavis robusta</name>
    <dbReference type="NCBI Taxonomy" id="568900"/>
    <lineage>
        <taxon>Eukaryota</taxon>
        <taxon>Sar</taxon>
        <taxon>Stramenopiles</taxon>
        <taxon>Ochrophyta</taxon>
        <taxon>Bacillariophyta</taxon>
        <taxon>Bacillariophyceae</taxon>
        <taxon>Bacillariophycidae</taxon>
        <taxon>Naviculales</taxon>
        <taxon>Naviculaceae</taxon>
        <taxon>Seminavis</taxon>
    </lineage>
</organism>
<feature type="region of interest" description="Disordered" evidence="1">
    <location>
        <begin position="193"/>
        <end position="261"/>
    </location>
</feature>
<comment type="caution">
    <text evidence="3">The sequence shown here is derived from an EMBL/GenBank/DDBJ whole genome shotgun (WGS) entry which is preliminary data.</text>
</comment>
<dbReference type="Proteomes" id="UP001153069">
    <property type="component" value="Unassembled WGS sequence"/>
</dbReference>
<reference evidence="3" key="1">
    <citation type="submission" date="2020-06" db="EMBL/GenBank/DDBJ databases">
        <authorList>
            <consortium name="Plant Systems Biology data submission"/>
        </authorList>
    </citation>
    <scope>NUCLEOTIDE SEQUENCE</scope>
    <source>
        <strain evidence="3">D6</strain>
    </source>
</reference>
<accession>A0A9N8HFC1</accession>
<evidence type="ECO:0000256" key="1">
    <source>
        <dbReference type="SAM" id="MobiDB-lite"/>
    </source>
</evidence>
<sequence>MIQSLYKTGIQMGCIHLPGHSWTSLPHKISTTTVEQRQQQMHFNPSRATPFAMDHEDEQEMKPAAVGADMAVPTTLHNLQVDDKRNFEKGESDMPRNYEVKTPDVICGNRGSKETYSHPGNERFRVMIEMRLQKYSQSTRKGKSDIVKEIVGAVRDYGGHFVRQDDDGQWIDIGNHKAREKCGHAIRAALTKNKTQRLEGRDSMSTGSGYASAPTIPTSNRAAMPRRSSSISQLSRQSSNCSSPTNQMASEASEAKVASEDASAENARQGYVSEFERSLLLQETVGLLGKRDVEEYESEHEDGAQTDGNDQFLEYERMKRRKF</sequence>
<dbReference type="EMBL" id="CAICTM010000447">
    <property type="protein sequence ID" value="CAB9510702.1"/>
    <property type="molecule type" value="Genomic_DNA"/>
</dbReference>
<dbReference type="Pfam" id="PF20710">
    <property type="entry name" value="DUF6824"/>
    <property type="match status" value="1"/>
</dbReference>
<evidence type="ECO:0000313" key="4">
    <source>
        <dbReference type="Proteomes" id="UP001153069"/>
    </source>
</evidence>
<dbReference type="InterPro" id="IPR049227">
    <property type="entry name" value="DUF6824"/>
</dbReference>
<feature type="compositionally biased region" description="Low complexity" evidence="1">
    <location>
        <begin position="226"/>
        <end position="252"/>
    </location>
</feature>